<evidence type="ECO:0000256" key="9">
    <source>
        <dbReference type="ARBA" id="ARBA00048679"/>
    </source>
</evidence>
<gene>
    <name evidence="13" type="ORF">Golob_026778</name>
</gene>
<dbReference type="Pfam" id="PF14380">
    <property type="entry name" value="WAK_assoc"/>
    <property type="match status" value="1"/>
</dbReference>
<name>A0A7J8LW72_9ROSI</name>
<feature type="signal peptide" evidence="10">
    <location>
        <begin position="1"/>
        <end position="33"/>
    </location>
</feature>
<dbReference type="GO" id="GO:0016020">
    <property type="term" value="C:membrane"/>
    <property type="evidence" value="ECO:0007669"/>
    <property type="project" value="UniProtKB-SubCell"/>
</dbReference>
<evidence type="ECO:0000256" key="5">
    <source>
        <dbReference type="ARBA" id="ARBA00022989"/>
    </source>
</evidence>
<comment type="catalytic activity">
    <reaction evidence="9">
        <text>L-seryl-[protein] + ATP = O-phospho-L-seryl-[protein] + ADP + H(+)</text>
        <dbReference type="Rhea" id="RHEA:17989"/>
        <dbReference type="Rhea" id="RHEA-COMP:9863"/>
        <dbReference type="Rhea" id="RHEA-COMP:11604"/>
        <dbReference type="ChEBI" id="CHEBI:15378"/>
        <dbReference type="ChEBI" id="CHEBI:29999"/>
        <dbReference type="ChEBI" id="CHEBI:30616"/>
        <dbReference type="ChEBI" id="CHEBI:83421"/>
        <dbReference type="ChEBI" id="CHEBI:456216"/>
        <dbReference type="EC" id="2.7.11.1"/>
    </reaction>
</comment>
<dbReference type="Pfam" id="PF13947">
    <property type="entry name" value="GUB_WAK_bind"/>
    <property type="match status" value="1"/>
</dbReference>
<dbReference type="PANTHER" id="PTHR33138:SF27">
    <property type="entry name" value="WALL-ASSOCIATED RECEPTOR KINASE C-TERMINAL DOMAIN-CONTAINING PROTEIN"/>
    <property type="match status" value="1"/>
</dbReference>
<dbReference type="InterPro" id="IPR032872">
    <property type="entry name" value="WAK_assoc_C"/>
</dbReference>
<evidence type="ECO:0000256" key="8">
    <source>
        <dbReference type="ARBA" id="ARBA00047899"/>
    </source>
</evidence>
<protein>
    <recommendedName>
        <fullName evidence="2">non-specific serine/threonine protein kinase</fullName>
        <ecNumber evidence="2">2.7.11.1</ecNumber>
    </recommendedName>
</protein>
<sequence>MNQIRSIHLASPLLRALNLVLFSFIFLPTTGFAVDENFTICRVSRYCGKLNIKFPFFIQGRDDPRCGYPGFGIHCRNNTKPILSLGDGNYSIDNIFYTNQSFLVSRAVRFETDSICNHKIQNISLPTESYQLPPQITKIVFLFNCNLTSIPKLSQHKIGCPAENETNSTLALFNSDPQLKFASENCKERVVTPVGFDQGDELHVEGPLNISLLNRGFVLNLIVSNCTICEKSGGKCGFDYSTRHFKCFCPDRPHAWHCTPGMHVSLSLFVLIHA</sequence>
<dbReference type="PANTHER" id="PTHR33138">
    <property type="entry name" value="OS01G0690200 PROTEIN"/>
    <property type="match status" value="1"/>
</dbReference>
<keyword evidence="3" id="KW-0812">Transmembrane</keyword>
<feature type="domain" description="Wall-associated receptor kinase C-terminal" evidence="12">
    <location>
        <begin position="171"/>
        <end position="252"/>
    </location>
</feature>
<evidence type="ECO:0000313" key="13">
    <source>
        <dbReference type="EMBL" id="MBA0556698.1"/>
    </source>
</evidence>
<evidence type="ECO:0000256" key="6">
    <source>
        <dbReference type="ARBA" id="ARBA00023136"/>
    </source>
</evidence>
<evidence type="ECO:0000259" key="12">
    <source>
        <dbReference type="Pfam" id="PF14380"/>
    </source>
</evidence>
<evidence type="ECO:0000256" key="2">
    <source>
        <dbReference type="ARBA" id="ARBA00012513"/>
    </source>
</evidence>
<accession>A0A7J8LW72</accession>
<evidence type="ECO:0000256" key="7">
    <source>
        <dbReference type="ARBA" id="ARBA00023180"/>
    </source>
</evidence>
<organism evidence="13 14">
    <name type="scientific">Gossypium lobatum</name>
    <dbReference type="NCBI Taxonomy" id="34289"/>
    <lineage>
        <taxon>Eukaryota</taxon>
        <taxon>Viridiplantae</taxon>
        <taxon>Streptophyta</taxon>
        <taxon>Embryophyta</taxon>
        <taxon>Tracheophyta</taxon>
        <taxon>Spermatophyta</taxon>
        <taxon>Magnoliopsida</taxon>
        <taxon>eudicotyledons</taxon>
        <taxon>Gunneridae</taxon>
        <taxon>Pentapetalae</taxon>
        <taxon>rosids</taxon>
        <taxon>malvids</taxon>
        <taxon>Malvales</taxon>
        <taxon>Malvaceae</taxon>
        <taxon>Malvoideae</taxon>
        <taxon>Gossypium</taxon>
    </lineage>
</organism>
<keyword evidence="4 10" id="KW-0732">Signal</keyword>
<dbReference type="InterPro" id="IPR025287">
    <property type="entry name" value="WAK_GUB"/>
</dbReference>
<proteinExistence type="predicted"/>
<dbReference type="GO" id="GO:0030247">
    <property type="term" value="F:polysaccharide binding"/>
    <property type="evidence" value="ECO:0007669"/>
    <property type="project" value="InterPro"/>
</dbReference>
<evidence type="ECO:0000256" key="4">
    <source>
        <dbReference type="ARBA" id="ARBA00022729"/>
    </source>
</evidence>
<evidence type="ECO:0000256" key="10">
    <source>
        <dbReference type="SAM" id="SignalP"/>
    </source>
</evidence>
<dbReference type="GO" id="GO:0004674">
    <property type="term" value="F:protein serine/threonine kinase activity"/>
    <property type="evidence" value="ECO:0007669"/>
    <property type="project" value="UniProtKB-KW"/>
</dbReference>
<evidence type="ECO:0000313" key="14">
    <source>
        <dbReference type="Proteomes" id="UP000593572"/>
    </source>
</evidence>
<comment type="catalytic activity">
    <reaction evidence="8">
        <text>L-threonyl-[protein] + ATP = O-phospho-L-threonyl-[protein] + ADP + H(+)</text>
        <dbReference type="Rhea" id="RHEA:46608"/>
        <dbReference type="Rhea" id="RHEA-COMP:11060"/>
        <dbReference type="Rhea" id="RHEA-COMP:11605"/>
        <dbReference type="ChEBI" id="CHEBI:15378"/>
        <dbReference type="ChEBI" id="CHEBI:30013"/>
        <dbReference type="ChEBI" id="CHEBI:30616"/>
        <dbReference type="ChEBI" id="CHEBI:61977"/>
        <dbReference type="ChEBI" id="CHEBI:456216"/>
        <dbReference type="EC" id="2.7.11.1"/>
    </reaction>
</comment>
<keyword evidence="6" id="KW-0472">Membrane</keyword>
<dbReference type="Proteomes" id="UP000593572">
    <property type="component" value="Unassembled WGS sequence"/>
</dbReference>
<dbReference type="AlphaFoldDB" id="A0A7J8LW72"/>
<comment type="subcellular location">
    <subcellularLocation>
        <location evidence="1">Membrane</location>
        <topology evidence="1">Single-pass membrane protein</topology>
    </subcellularLocation>
</comment>
<keyword evidence="5" id="KW-1133">Transmembrane helix</keyword>
<evidence type="ECO:0000256" key="1">
    <source>
        <dbReference type="ARBA" id="ARBA00004167"/>
    </source>
</evidence>
<dbReference type="EMBL" id="JABEZX010000005">
    <property type="protein sequence ID" value="MBA0556698.1"/>
    <property type="molecule type" value="Genomic_DNA"/>
</dbReference>
<feature type="chain" id="PRO_5029532128" description="non-specific serine/threonine protein kinase" evidence="10">
    <location>
        <begin position="34"/>
        <end position="274"/>
    </location>
</feature>
<keyword evidence="14" id="KW-1185">Reference proteome</keyword>
<comment type="caution">
    <text evidence="13">The sequence shown here is derived from an EMBL/GenBank/DDBJ whole genome shotgun (WGS) entry which is preliminary data.</text>
</comment>
<reference evidence="13 14" key="1">
    <citation type="journal article" date="2019" name="Genome Biol. Evol.">
        <title>Insights into the evolution of the New World diploid cottons (Gossypium, subgenus Houzingenia) based on genome sequencing.</title>
        <authorList>
            <person name="Grover C.E."/>
            <person name="Arick M.A. 2nd"/>
            <person name="Thrash A."/>
            <person name="Conover J.L."/>
            <person name="Sanders W.S."/>
            <person name="Peterson D.G."/>
            <person name="Frelichowski J.E."/>
            <person name="Scheffler J.A."/>
            <person name="Scheffler B.E."/>
            <person name="Wendel J.F."/>
        </authorList>
    </citation>
    <scope>NUCLEOTIDE SEQUENCE [LARGE SCALE GENOMIC DNA]</scope>
    <source>
        <strain evidence="13">157</strain>
        <tissue evidence="13">Leaf</tissue>
    </source>
</reference>
<feature type="domain" description="Wall-associated receptor kinase galacturonan-binding" evidence="11">
    <location>
        <begin position="41"/>
        <end position="105"/>
    </location>
</feature>
<evidence type="ECO:0000259" key="11">
    <source>
        <dbReference type="Pfam" id="PF13947"/>
    </source>
</evidence>
<dbReference type="EC" id="2.7.11.1" evidence="2"/>
<evidence type="ECO:0000256" key="3">
    <source>
        <dbReference type="ARBA" id="ARBA00022692"/>
    </source>
</evidence>
<keyword evidence="7" id="KW-0325">Glycoprotein</keyword>